<dbReference type="Proteomes" id="UP001153076">
    <property type="component" value="Unassembled WGS sequence"/>
</dbReference>
<dbReference type="EC" id="2.7.11.1" evidence="2"/>
<proteinExistence type="predicted"/>
<evidence type="ECO:0000313" key="12">
    <source>
        <dbReference type="EMBL" id="KAJ8445310.1"/>
    </source>
</evidence>
<dbReference type="EMBL" id="JAKOGI010000078">
    <property type="protein sequence ID" value="KAJ8445310.1"/>
    <property type="molecule type" value="Genomic_DNA"/>
</dbReference>
<evidence type="ECO:0000259" key="11">
    <source>
        <dbReference type="Pfam" id="PF14380"/>
    </source>
</evidence>
<evidence type="ECO:0000256" key="5">
    <source>
        <dbReference type="ARBA" id="ARBA00047899"/>
    </source>
</evidence>
<comment type="subcellular location">
    <subcellularLocation>
        <location evidence="1">Membrane</location>
        <topology evidence="1">Single-pass membrane protein</topology>
    </subcellularLocation>
</comment>
<dbReference type="Pfam" id="PF13947">
    <property type="entry name" value="GUB_WAK_bind"/>
    <property type="match status" value="1"/>
</dbReference>
<sequence>MNYYYFLFTLALILHICSSSDPYFNTCFSAKCGDVKITYPFYTANQQKLHCGYPGFEVSCQNGSSPYLNISGSNYVIKKIWYENQTFEVVNSIFLPSATQTPNCSGSIRNMTLDSSLFNFAASHNELILLVNCPQNSSTKYKQYMVNCGALAMEENDPEFEGLKHKCDRVVLVPYEGEKESFTEVLRRGVALRWVANNCSDCAHSGGQCGYNQTSSAFQCYCSDGSYSHQCQVAAASAIAIVLLVVLVIYLRRRHAAKKSTFIDLYFPEWIYNQLEVEQGTALQGIMNDEENKIQRKIILVGLWCIQNFPSNRPSMNKVVEMLEGSLESLQMPPKPDLSSPSRSVSYSSSTPQNVVTSI</sequence>
<keyword evidence="3 9" id="KW-0732">Signal</keyword>
<dbReference type="GO" id="GO:0004674">
    <property type="term" value="F:protein serine/threonine kinase activity"/>
    <property type="evidence" value="ECO:0007669"/>
    <property type="project" value="UniProtKB-EC"/>
</dbReference>
<evidence type="ECO:0000256" key="2">
    <source>
        <dbReference type="ARBA" id="ARBA00012513"/>
    </source>
</evidence>
<keyword evidence="8" id="KW-1133">Transmembrane helix</keyword>
<evidence type="ECO:0000259" key="10">
    <source>
        <dbReference type="Pfam" id="PF13947"/>
    </source>
</evidence>
<keyword evidence="4" id="KW-0325">Glycoprotein</keyword>
<evidence type="ECO:0000256" key="6">
    <source>
        <dbReference type="ARBA" id="ARBA00048679"/>
    </source>
</evidence>
<dbReference type="OrthoDB" id="657943at2759"/>
<feature type="signal peptide" evidence="9">
    <location>
        <begin position="1"/>
        <end position="19"/>
    </location>
</feature>
<dbReference type="InterPro" id="IPR032872">
    <property type="entry name" value="WAK_assoc_C"/>
</dbReference>
<evidence type="ECO:0000256" key="3">
    <source>
        <dbReference type="ARBA" id="ARBA00022729"/>
    </source>
</evidence>
<evidence type="ECO:0000313" key="13">
    <source>
        <dbReference type="Proteomes" id="UP001153076"/>
    </source>
</evidence>
<feature type="transmembrane region" description="Helical" evidence="8">
    <location>
        <begin position="233"/>
        <end position="251"/>
    </location>
</feature>
<dbReference type="PANTHER" id="PTHR33138:SF27">
    <property type="entry name" value="WALL-ASSOCIATED RECEPTOR KINASE C-TERMINAL DOMAIN-CONTAINING PROTEIN"/>
    <property type="match status" value="1"/>
</dbReference>
<organism evidence="12 13">
    <name type="scientific">Carnegiea gigantea</name>
    <dbReference type="NCBI Taxonomy" id="171969"/>
    <lineage>
        <taxon>Eukaryota</taxon>
        <taxon>Viridiplantae</taxon>
        <taxon>Streptophyta</taxon>
        <taxon>Embryophyta</taxon>
        <taxon>Tracheophyta</taxon>
        <taxon>Spermatophyta</taxon>
        <taxon>Magnoliopsida</taxon>
        <taxon>eudicotyledons</taxon>
        <taxon>Gunneridae</taxon>
        <taxon>Pentapetalae</taxon>
        <taxon>Caryophyllales</taxon>
        <taxon>Cactineae</taxon>
        <taxon>Cactaceae</taxon>
        <taxon>Cactoideae</taxon>
        <taxon>Echinocereeae</taxon>
        <taxon>Carnegiea</taxon>
    </lineage>
</organism>
<evidence type="ECO:0000256" key="9">
    <source>
        <dbReference type="SAM" id="SignalP"/>
    </source>
</evidence>
<feature type="domain" description="Wall-associated receptor kinase galacturonan-binding" evidence="10">
    <location>
        <begin position="27"/>
        <end position="90"/>
    </location>
</feature>
<feature type="region of interest" description="Disordered" evidence="7">
    <location>
        <begin position="330"/>
        <end position="359"/>
    </location>
</feature>
<comment type="catalytic activity">
    <reaction evidence="5">
        <text>L-threonyl-[protein] + ATP = O-phospho-L-threonyl-[protein] + ADP + H(+)</text>
        <dbReference type="Rhea" id="RHEA:46608"/>
        <dbReference type="Rhea" id="RHEA-COMP:11060"/>
        <dbReference type="Rhea" id="RHEA-COMP:11605"/>
        <dbReference type="ChEBI" id="CHEBI:15378"/>
        <dbReference type="ChEBI" id="CHEBI:30013"/>
        <dbReference type="ChEBI" id="CHEBI:30616"/>
        <dbReference type="ChEBI" id="CHEBI:61977"/>
        <dbReference type="ChEBI" id="CHEBI:456216"/>
        <dbReference type="EC" id="2.7.11.1"/>
    </reaction>
</comment>
<evidence type="ECO:0000256" key="8">
    <source>
        <dbReference type="SAM" id="Phobius"/>
    </source>
</evidence>
<evidence type="ECO:0000256" key="7">
    <source>
        <dbReference type="SAM" id="MobiDB-lite"/>
    </source>
</evidence>
<evidence type="ECO:0000256" key="1">
    <source>
        <dbReference type="ARBA" id="ARBA00004167"/>
    </source>
</evidence>
<accession>A0A9Q1KKK4</accession>
<keyword evidence="8" id="KW-0812">Transmembrane</keyword>
<dbReference type="AlphaFoldDB" id="A0A9Q1KKK4"/>
<keyword evidence="13" id="KW-1185">Reference proteome</keyword>
<dbReference type="InterPro" id="IPR025287">
    <property type="entry name" value="WAK_GUB"/>
</dbReference>
<protein>
    <recommendedName>
        <fullName evidence="2">non-specific serine/threonine protein kinase</fullName>
        <ecNumber evidence="2">2.7.11.1</ecNumber>
    </recommendedName>
</protein>
<feature type="domain" description="Wall-associated receptor kinase C-terminal" evidence="11">
    <location>
        <begin position="133"/>
        <end position="225"/>
    </location>
</feature>
<gene>
    <name evidence="12" type="ORF">Cgig2_010668</name>
</gene>
<reference evidence="12" key="1">
    <citation type="submission" date="2022-04" db="EMBL/GenBank/DDBJ databases">
        <title>Carnegiea gigantea Genome sequencing and assembly v2.</title>
        <authorList>
            <person name="Copetti D."/>
            <person name="Sanderson M.J."/>
            <person name="Burquez A."/>
            <person name="Wojciechowski M.F."/>
        </authorList>
    </citation>
    <scope>NUCLEOTIDE SEQUENCE</scope>
    <source>
        <strain evidence="12">SGP5-SGP5p</strain>
        <tissue evidence="12">Aerial part</tissue>
    </source>
</reference>
<name>A0A9Q1KKK4_9CARY</name>
<dbReference type="GO" id="GO:0016020">
    <property type="term" value="C:membrane"/>
    <property type="evidence" value="ECO:0007669"/>
    <property type="project" value="UniProtKB-SubCell"/>
</dbReference>
<comment type="catalytic activity">
    <reaction evidence="6">
        <text>L-seryl-[protein] + ATP = O-phospho-L-seryl-[protein] + ADP + H(+)</text>
        <dbReference type="Rhea" id="RHEA:17989"/>
        <dbReference type="Rhea" id="RHEA-COMP:9863"/>
        <dbReference type="Rhea" id="RHEA-COMP:11604"/>
        <dbReference type="ChEBI" id="CHEBI:15378"/>
        <dbReference type="ChEBI" id="CHEBI:29999"/>
        <dbReference type="ChEBI" id="CHEBI:30616"/>
        <dbReference type="ChEBI" id="CHEBI:83421"/>
        <dbReference type="ChEBI" id="CHEBI:456216"/>
        <dbReference type="EC" id="2.7.11.1"/>
    </reaction>
</comment>
<dbReference type="Pfam" id="PF14380">
    <property type="entry name" value="WAK_assoc"/>
    <property type="match status" value="1"/>
</dbReference>
<dbReference type="GO" id="GO:0030247">
    <property type="term" value="F:polysaccharide binding"/>
    <property type="evidence" value="ECO:0007669"/>
    <property type="project" value="InterPro"/>
</dbReference>
<dbReference type="PANTHER" id="PTHR33138">
    <property type="entry name" value="OS01G0690200 PROTEIN"/>
    <property type="match status" value="1"/>
</dbReference>
<feature type="chain" id="PRO_5040416457" description="non-specific serine/threonine protein kinase" evidence="9">
    <location>
        <begin position="20"/>
        <end position="359"/>
    </location>
</feature>
<feature type="compositionally biased region" description="Low complexity" evidence="7">
    <location>
        <begin position="339"/>
        <end position="350"/>
    </location>
</feature>
<evidence type="ECO:0000256" key="4">
    <source>
        <dbReference type="ARBA" id="ARBA00023180"/>
    </source>
</evidence>
<comment type="caution">
    <text evidence="12">The sequence shown here is derived from an EMBL/GenBank/DDBJ whole genome shotgun (WGS) entry which is preliminary data.</text>
</comment>
<keyword evidence="8" id="KW-0472">Membrane</keyword>